<evidence type="ECO:0000313" key="2">
    <source>
        <dbReference type="EMBL" id="KAJ6263872.1"/>
    </source>
</evidence>
<reference evidence="2" key="1">
    <citation type="submission" date="2023-01" db="EMBL/GenBank/DDBJ databases">
        <title>The chitinases involved in constricting ring structure development in the nematode-trapping fungus Drechslerella dactyloides.</title>
        <authorList>
            <person name="Wang R."/>
            <person name="Zhang L."/>
            <person name="Tang P."/>
            <person name="Li S."/>
            <person name="Liang L."/>
        </authorList>
    </citation>
    <scope>NUCLEOTIDE SEQUENCE</scope>
    <source>
        <strain evidence="2">YMF1.00031</strain>
    </source>
</reference>
<sequence length="349" mass="38556">MILFASSLVRGLLLHICILCAYVESAAIHKRAPPGVPQYALDYAPLVYLHSDDPYRPSDISSMLANTRLEVDYKPVGGVPSPLTLDNLNILNDFGGQSGYLTALNDVSANTQQAWLKGVTPDSNGKINGAVPAAVIVNEKDSVTTDVFYFYFYNFNAAPPVLGLIFGNHVGDWENIMVRFQNGKPSAVWYSQHAEGQAFTYAATRKIGQRPIGYSAKGSHANYAIDGKHDHTIPGVNLPGSFFLTDDTNAGVLWDPLQSAYFYKFDGNSNTFTPYDVTTPVNWLYYQGHWGDKQYPTSNPNQMILFKQPKFADGPGGPIFKELQRSDVCPSNVKPCWIRPFLMPKKAKA</sequence>
<proteinExistence type="predicted"/>
<gene>
    <name evidence="2" type="ORF">Dda_0009</name>
</gene>
<feature type="signal peptide" evidence="1">
    <location>
        <begin position="1"/>
        <end position="25"/>
    </location>
</feature>
<dbReference type="PANTHER" id="PTHR48174:SF5">
    <property type="entry name" value="VACUOLAR PROTEIN SORTING-ASSOCIATED PROTEIN 62"/>
    <property type="match status" value="1"/>
</dbReference>
<accession>A0AAD6NMQ2</accession>
<evidence type="ECO:0000313" key="3">
    <source>
        <dbReference type="Proteomes" id="UP001221413"/>
    </source>
</evidence>
<keyword evidence="1" id="KW-0732">Signal</keyword>
<dbReference type="InterPro" id="IPR009291">
    <property type="entry name" value="Vps62"/>
</dbReference>
<dbReference type="EMBL" id="JAQGDS010000001">
    <property type="protein sequence ID" value="KAJ6263872.1"/>
    <property type="molecule type" value="Genomic_DNA"/>
</dbReference>
<organism evidence="2 3">
    <name type="scientific">Drechslerella dactyloides</name>
    <name type="common">Nematode-trapping fungus</name>
    <name type="synonym">Arthrobotrys dactyloides</name>
    <dbReference type="NCBI Taxonomy" id="74499"/>
    <lineage>
        <taxon>Eukaryota</taxon>
        <taxon>Fungi</taxon>
        <taxon>Dikarya</taxon>
        <taxon>Ascomycota</taxon>
        <taxon>Pezizomycotina</taxon>
        <taxon>Orbiliomycetes</taxon>
        <taxon>Orbiliales</taxon>
        <taxon>Orbiliaceae</taxon>
        <taxon>Drechslerella</taxon>
    </lineage>
</organism>
<evidence type="ECO:0008006" key="4">
    <source>
        <dbReference type="Google" id="ProtNLM"/>
    </source>
</evidence>
<dbReference type="Proteomes" id="UP001221413">
    <property type="component" value="Unassembled WGS sequence"/>
</dbReference>
<protein>
    <recommendedName>
        <fullName evidence="4">Vacuolar protein sorting-associated protein 62</fullName>
    </recommendedName>
</protein>
<dbReference type="Pfam" id="PF06101">
    <property type="entry name" value="Vps62"/>
    <property type="match status" value="1"/>
</dbReference>
<dbReference type="PANTHER" id="PTHR48174">
    <property type="entry name" value="DUF946 FAMILY PROTEIN"/>
    <property type="match status" value="1"/>
</dbReference>
<feature type="chain" id="PRO_5041982152" description="Vacuolar protein sorting-associated protein 62" evidence="1">
    <location>
        <begin position="26"/>
        <end position="349"/>
    </location>
</feature>
<dbReference type="AlphaFoldDB" id="A0AAD6NMQ2"/>
<keyword evidence="3" id="KW-1185">Reference proteome</keyword>
<name>A0AAD6NMQ2_DREDA</name>
<evidence type="ECO:0000256" key="1">
    <source>
        <dbReference type="SAM" id="SignalP"/>
    </source>
</evidence>
<comment type="caution">
    <text evidence="2">The sequence shown here is derived from an EMBL/GenBank/DDBJ whole genome shotgun (WGS) entry which is preliminary data.</text>
</comment>